<dbReference type="EMBL" id="PCSR01000001">
    <property type="protein sequence ID" value="PIP53614.1"/>
    <property type="molecule type" value="Genomic_DNA"/>
</dbReference>
<evidence type="ECO:0000256" key="1">
    <source>
        <dbReference type="ARBA" id="ARBA00004496"/>
    </source>
</evidence>
<dbReference type="EC" id="2.7.4.22" evidence="11"/>
<proteinExistence type="inferred from homology"/>
<evidence type="ECO:0000259" key="12">
    <source>
        <dbReference type="Pfam" id="PF00696"/>
    </source>
</evidence>
<evidence type="ECO:0000256" key="5">
    <source>
        <dbReference type="ARBA" id="ARBA00022679"/>
    </source>
</evidence>
<comment type="caution">
    <text evidence="11">Lacks conserved residue(s) required for the propagation of feature annotation.</text>
</comment>
<evidence type="ECO:0000256" key="10">
    <source>
        <dbReference type="ARBA" id="ARBA00047767"/>
    </source>
</evidence>
<evidence type="ECO:0000256" key="8">
    <source>
        <dbReference type="ARBA" id="ARBA00022840"/>
    </source>
</evidence>
<dbReference type="NCBIfam" id="TIGR02075">
    <property type="entry name" value="pyrH_bact"/>
    <property type="match status" value="1"/>
</dbReference>
<feature type="binding site" evidence="11">
    <location>
        <begin position="138"/>
        <end position="145"/>
    </location>
    <ligand>
        <name>UMP</name>
        <dbReference type="ChEBI" id="CHEBI:57865"/>
    </ligand>
</feature>
<keyword evidence="4 11" id="KW-0963">Cytoplasm</keyword>
<dbReference type="InterPro" id="IPR015963">
    <property type="entry name" value="Uridylate_kinase_bac"/>
</dbReference>
<dbReference type="Proteomes" id="UP000229459">
    <property type="component" value="Unassembled WGS sequence"/>
</dbReference>
<comment type="function">
    <text evidence="11">Catalyzes the reversible phosphorylation of UMP to UDP.</text>
</comment>
<dbReference type="AlphaFoldDB" id="A0A2H0B7L5"/>
<evidence type="ECO:0000256" key="4">
    <source>
        <dbReference type="ARBA" id="ARBA00022490"/>
    </source>
</evidence>
<keyword evidence="9 11" id="KW-0665">Pyrimidine biosynthesis</keyword>
<keyword evidence="5 11" id="KW-0808">Transferase</keyword>
<feature type="binding site" evidence="11">
    <location>
        <position position="61"/>
    </location>
    <ligand>
        <name>ATP</name>
        <dbReference type="ChEBI" id="CHEBI:30616"/>
    </ligand>
</feature>
<dbReference type="PANTHER" id="PTHR42833">
    <property type="entry name" value="URIDYLATE KINASE"/>
    <property type="match status" value="1"/>
</dbReference>
<feature type="binding site" evidence="11">
    <location>
        <position position="56"/>
    </location>
    <ligand>
        <name>UMP</name>
        <dbReference type="ChEBI" id="CHEBI:57865"/>
    </ligand>
</feature>
<dbReference type="InterPro" id="IPR036393">
    <property type="entry name" value="AceGlu_kinase-like_sf"/>
</dbReference>
<sequence>MTHQFTFKRVMVKLTGESLSKPNQKGIDFDVVDAVAQGLLEMKKRTQHQMAIVIGGGNIYRGREAALQVDKATADYVGMLATIMNGLALEESINRLAESRKSVLMTSVQMNAIAEPFYRKKALARLEKDRIVILAGGTGSPFFTTDSAAALRAAELNCDVVLKGSTTDGVYTSDPHKDPQAKRYQYLNYQTALEKHLEVMDSNAFAICQNENIPILVFRAEDLGKVLGGGKMGTMVGDVQDEFYE</sequence>
<comment type="pathway">
    <text evidence="2 11">Pyrimidine metabolism; CTP biosynthesis via de novo pathway; UDP from UMP (UMPK route): step 1/1.</text>
</comment>
<comment type="catalytic activity">
    <reaction evidence="10 11">
        <text>UMP + ATP = UDP + ADP</text>
        <dbReference type="Rhea" id="RHEA:24400"/>
        <dbReference type="ChEBI" id="CHEBI:30616"/>
        <dbReference type="ChEBI" id="CHEBI:57865"/>
        <dbReference type="ChEBI" id="CHEBI:58223"/>
        <dbReference type="ChEBI" id="CHEBI:456216"/>
        <dbReference type="EC" id="2.7.4.22"/>
    </reaction>
</comment>
<feature type="binding site" evidence="11">
    <location>
        <position position="57"/>
    </location>
    <ligand>
        <name>ATP</name>
        <dbReference type="ChEBI" id="CHEBI:30616"/>
    </ligand>
</feature>
<evidence type="ECO:0000256" key="6">
    <source>
        <dbReference type="ARBA" id="ARBA00022741"/>
    </source>
</evidence>
<dbReference type="SUPFAM" id="SSF53633">
    <property type="entry name" value="Carbamate kinase-like"/>
    <property type="match status" value="1"/>
</dbReference>
<evidence type="ECO:0000256" key="11">
    <source>
        <dbReference type="HAMAP-Rule" id="MF_01220"/>
    </source>
</evidence>
<feature type="domain" description="Aspartate/glutamate/uridylate kinase" evidence="12">
    <location>
        <begin position="8"/>
        <end position="218"/>
    </location>
</feature>
<dbReference type="CDD" id="cd04254">
    <property type="entry name" value="AAK_UMPK-PyrH-Ec"/>
    <property type="match status" value="1"/>
</dbReference>
<evidence type="ECO:0000256" key="2">
    <source>
        <dbReference type="ARBA" id="ARBA00004791"/>
    </source>
</evidence>
<dbReference type="GO" id="GO:0005524">
    <property type="term" value="F:ATP binding"/>
    <property type="evidence" value="ECO:0007669"/>
    <property type="project" value="UniProtKB-KW"/>
</dbReference>
<gene>
    <name evidence="11" type="primary">pyrH</name>
    <name evidence="13" type="ORF">COX08_00030</name>
</gene>
<evidence type="ECO:0000256" key="3">
    <source>
        <dbReference type="ARBA" id="ARBA00007614"/>
    </source>
</evidence>
<dbReference type="GO" id="GO:0033862">
    <property type="term" value="F:UMP kinase activity"/>
    <property type="evidence" value="ECO:0007669"/>
    <property type="project" value="UniProtKB-EC"/>
</dbReference>
<dbReference type="Gene3D" id="3.40.1160.10">
    <property type="entry name" value="Acetylglutamate kinase-like"/>
    <property type="match status" value="1"/>
</dbReference>
<dbReference type="GO" id="GO:0006225">
    <property type="term" value="P:UDP biosynthetic process"/>
    <property type="evidence" value="ECO:0007669"/>
    <property type="project" value="TreeGrafter"/>
</dbReference>
<keyword evidence="8 11" id="KW-0067">ATP-binding</keyword>
<comment type="similarity">
    <text evidence="3 11">Belongs to the UMP kinase family.</text>
</comment>
<comment type="activity regulation">
    <text evidence="11">Inhibited by UTP.</text>
</comment>
<name>A0A2H0B7L5_9BACT</name>
<dbReference type="GO" id="GO:0005737">
    <property type="term" value="C:cytoplasm"/>
    <property type="evidence" value="ECO:0007669"/>
    <property type="project" value="UniProtKB-SubCell"/>
</dbReference>
<accession>A0A2H0B7L5</accession>
<dbReference type="Pfam" id="PF00696">
    <property type="entry name" value="AA_kinase"/>
    <property type="match status" value="1"/>
</dbReference>
<evidence type="ECO:0000313" key="13">
    <source>
        <dbReference type="EMBL" id="PIP53614.1"/>
    </source>
</evidence>
<comment type="caution">
    <text evidence="13">The sequence shown here is derived from an EMBL/GenBank/DDBJ whole genome shotgun (WGS) entry which is preliminary data.</text>
</comment>
<protein>
    <recommendedName>
        <fullName evidence="11">Uridylate kinase</fullName>
        <shortName evidence="11">UK</shortName>
        <ecNumber evidence="11">2.7.4.22</ecNumber>
    </recommendedName>
    <alternativeName>
        <fullName evidence="11">Uridine monophosphate kinase</fullName>
        <shortName evidence="11">UMP kinase</shortName>
        <shortName evidence="11">UMPK</shortName>
    </alternativeName>
</protein>
<dbReference type="FunFam" id="3.40.1160.10:FF:000001">
    <property type="entry name" value="Uridylate kinase"/>
    <property type="match status" value="1"/>
</dbReference>
<evidence type="ECO:0000256" key="9">
    <source>
        <dbReference type="ARBA" id="ARBA00022975"/>
    </source>
</evidence>
<dbReference type="PANTHER" id="PTHR42833:SF4">
    <property type="entry name" value="URIDYLATE KINASE PUMPKIN, CHLOROPLASTIC"/>
    <property type="match status" value="1"/>
</dbReference>
<dbReference type="UniPathway" id="UPA00159">
    <property type="reaction ID" value="UER00275"/>
</dbReference>
<evidence type="ECO:0000256" key="7">
    <source>
        <dbReference type="ARBA" id="ARBA00022777"/>
    </source>
</evidence>
<dbReference type="HAMAP" id="MF_01220_B">
    <property type="entry name" value="PyrH_B"/>
    <property type="match status" value="1"/>
</dbReference>
<feature type="binding site" evidence="11">
    <location>
        <position position="174"/>
    </location>
    <ligand>
        <name>ATP</name>
        <dbReference type="ChEBI" id="CHEBI:30616"/>
    </ligand>
</feature>
<keyword evidence="7 11" id="KW-0418">Kinase</keyword>
<reference evidence="13 14" key="1">
    <citation type="submission" date="2017-09" db="EMBL/GenBank/DDBJ databases">
        <title>Depth-based differentiation of microbial function through sediment-hosted aquifers and enrichment of novel symbionts in the deep terrestrial subsurface.</title>
        <authorList>
            <person name="Probst A.J."/>
            <person name="Ladd B."/>
            <person name="Jarett J.K."/>
            <person name="Geller-Mcgrath D.E."/>
            <person name="Sieber C.M."/>
            <person name="Emerson J.B."/>
            <person name="Anantharaman K."/>
            <person name="Thomas B.C."/>
            <person name="Malmstrom R."/>
            <person name="Stieglmeier M."/>
            <person name="Klingl A."/>
            <person name="Woyke T."/>
            <person name="Ryan C.M."/>
            <person name="Banfield J.F."/>
        </authorList>
    </citation>
    <scope>NUCLEOTIDE SEQUENCE [LARGE SCALE GENOMIC DNA]</scope>
    <source>
        <strain evidence="13">CG23_combo_of_CG06-09_8_20_14_all_34_8</strain>
    </source>
</reference>
<keyword evidence="6 11" id="KW-0547">Nucleotide-binding</keyword>
<comment type="subcellular location">
    <subcellularLocation>
        <location evidence="1 11">Cytoplasm</location>
    </subcellularLocation>
</comment>
<dbReference type="InterPro" id="IPR001048">
    <property type="entry name" value="Asp/Glu/Uridylate_kinase"/>
</dbReference>
<feature type="binding site" evidence="11">
    <location>
        <position position="171"/>
    </location>
    <ligand>
        <name>ATP</name>
        <dbReference type="ChEBI" id="CHEBI:30616"/>
    </ligand>
</feature>
<evidence type="ECO:0000313" key="14">
    <source>
        <dbReference type="Proteomes" id="UP000229459"/>
    </source>
</evidence>
<feature type="binding site" evidence="11">
    <location>
        <position position="75"/>
    </location>
    <ligand>
        <name>UMP</name>
        <dbReference type="ChEBI" id="CHEBI:57865"/>
    </ligand>
</feature>
<dbReference type="InterPro" id="IPR011817">
    <property type="entry name" value="Uridylate_kinase"/>
</dbReference>
<dbReference type="PIRSF" id="PIRSF005650">
    <property type="entry name" value="Uridylate_kin"/>
    <property type="match status" value="1"/>
</dbReference>
<comment type="subunit">
    <text evidence="11">Homohexamer.</text>
</comment>
<organism evidence="13 14">
    <name type="scientific">Candidatus Beckwithbacteria bacterium CG23_combo_of_CG06-09_8_20_14_all_34_8</name>
    <dbReference type="NCBI Taxonomy" id="1974497"/>
    <lineage>
        <taxon>Bacteria</taxon>
        <taxon>Candidatus Beckwithiibacteriota</taxon>
    </lineage>
</organism>
<dbReference type="GO" id="GO:0044210">
    <property type="term" value="P:'de novo' CTP biosynthetic process"/>
    <property type="evidence" value="ECO:0007669"/>
    <property type="project" value="UniProtKB-UniRule"/>
</dbReference>